<name>A0ABP3GTA4_9ACTN</name>
<reference evidence="8" key="1">
    <citation type="journal article" date="2019" name="Int. J. Syst. Evol. Microbiol.">
        <title>The Global Catalogue of Microorganisms (GCM) 10K type strain sequencing project: providing services to taxonomists for standard genome sequencing and annotation.</title>
        <authorList>
            <consortium name="The Broad Institute Genomics Platform"/>
            <consortium name="The Broad Institute Genome Sequencing Center for Infectious Disease"/>
            <person name="Wu L."/>
            <person name="Ma J."/>
        </authorList>
    </citation>
    <scope>NUCLEOTIDE SEQUENCE [LARGE SCALE GENOMIC DNA]</scope>
    <source>
        <strain evidence="8">JCM 3146</strain>
    </source>
</reference>
<evidence type="ECO:0000256" key="3">
    <source>
        <dbReference type="ARBA" id="ARBA00022989"/>
    </source>
</evidence>
<keyword evidence="2 5" id="KW-0812">Transmembrane</keyword>
<dbReference type="Pfam" id="PF13515">
    <property type="entry name" value="FUSC_2"/>
    <property type="match status" value="1"/>
</dbReference>
<keyword evidence="3 5" id="KW-1133">Transmembrane helix</keyword>
<gene>
    <name evidence="7" type="ORF">GCM10010151_47940</name>
</gene>
<evidence type="ECO:0000256" key="2">
    <source>
        <dbReference type="ARBA" id="ARBA00022692"/>
    </source>
</evidence>
<comment type="subcellular location">
    <subcellularLocation>
        <location evidence="1">Membrane</location>
        <topology evidence="1">Multi-pass membrane protein</topology>
    </subcellularLocation>
</comment>
<evidence type="ECO:0000259" key="6">
    <source>
        <dbReference type="Pfam" id="PF13515"/>
    </source>
</evidence>
<feature type="transmembrane region" description="Helical" evidence="5">
    <location>
        <begin position="12"/>
        <end position="32"/>
    </location>
</feature>
<dbReference type="EMBL" id="BAAABM010000045">
    <property type="protein sequence ID" value="GAA0352821.1"/>
    <property type="molecule type" value="Genomic_DNA"/>
</dbReference>
<evidence type="ECO:0000256" key="5">
    <source>
        <dbReference type="SAM" id="Phobius"/>
    </source>
</evidence>
<keyword evidence="4 5" id="KW-0472">Membrane</keyword>
<keyword evidence="8" id="KW-1185">Reference proteome</keyword>
<evidence type="ECO:0000313" key="7">
    <source>
        <dbReference type="EMBL" id="GAA0352821.1"/>
    </source>
</evidence>
<dbReference type="PROSITE" id="PS51257">
    <property type="entry name" value="PROKAR_LIPOPROTEIN"/>
    <property type="match status" value="1"/>
</dbReference>
<dbReference type="RefSeq" id="WP_252811131.1">
    <property type="nucleotide sequence ID" value="NZ_BAAABM010000045.1"/>
</dbReference>
<accession>A0ABP3GTA4</accession>
<dbReference type="Proteomes" id="UP001501822">
    <property type="component" value="Unassembled WGS sequence"/>
</dbReference>
<feature type="transmembrane region" description="Helical" evidence="5">
    <location>
        <begin position="295"/>
        <end position="313"/>
    </location>
</feature>
<feature type="transmembrane region" description="Helical" evidence="5">
    <location>
        <begin position="226"/>
        <end position="252"/>
    </location>
</feature>
<organism evidence="7 8">
    <name type="scientific">Actinoallomurus spadix</name>
    <dbReference type="NCBI Taxonomy" id="79912"/>
    <lineage>
        <taxon>Bacteria</taxon>
        <taxon>Bacillati</taxon>
        <taxon>Actinomycetota</taxon>
        <taxon>Actinomycetes</taxon>
        <taxon>Streptosporangiales</taxon>
        <taxon>Thermomonosporaceae</taxon>
        <taxon>Actinoallomurus</taxon>
    </lineage>
</organism>
<dbReference type="InterPro" id="IPR049453">
    <property type="entry name" value="Memb_transporter_dom"/>
</dbReference>
<comment type="caution">
    <text evidence="7">The sequence shown here is derived from an EMBL/GenBank/DDBJ whole genome shotgun (WGS) entry which is preliminary data.</text>
</comment>
<sequence length="413" mass="43374">MPQRLADIPAHVGLGLLGGCVAWLVCMAPALVRPDGPERVAAARALDAAARLLRAAPGQEARARHDAAAAANAAWHTLAHVPARTPGRAAARAALERFVARAESALAAGPGHAEEAARLVRWARDLRHGRTPPMPAPSPAEAGELAGLAVERARGSRHLLRALRPGSPVIPIGARVAVGAALAGWCSAALGVGRPYWAVVTAAAVFQANLSLTWQRALQRVLANLVGLLVFTAALPLTRTGQVALVLTALAFQFGAEALISRNYWLGTVCVTPMALLVVEFAGAQPAGRLIADRWLDTCVGAVIGLLGCFLITDRRAGHRIDDLVDRVVLADATARAVLGTTWGMDPRDLAAARDRLVASLVELRAAVDAVNGEWWRQPLPEERIASAEREGHRTLAQVALRLSAPISTALAS</sequence>
<feature type="transmembrane region" description="Helical" evidence="5">
    <location>
        <begin position="264"/>
        <end position="283"/>
    </location>
</feature>
<evidence type="ECO:0000256" key="4">
    <source>
        <dbReference type="ARBA" id="ARBA00023136"/>
    </source>
</evidence>
<protein>
    <recommendedName>
        <fullName evidence="6">Integral membrane bound transporter domain-containing protein</fullName>
    </recommendedName>
</protein>
<proteinExistence type="predicted"/>
<evidence type="ECO:0000256" key="1">
    <source>
        <dbReference type="ARBA" id="ARBA00004141"/>
    </source>
</evidence>
<feature type="domain" description="Integral membrane bound transporter" evidence="6">
    <location>
        <begin position="182"/>
        <end position="307"/>
    </location>
</feature>
<evidence type="ECO:0000313" key="8">
    <source>
        <dbReference type="Proteomes" id="UP001501822"/>
    </source>
</evidence>